<name>L5M340_MYODS</name>
<keyword evidence="2" id="KW-1185">Reference proteome</keyword>
<reference evidence="2" key="1">
    <citation type="journal article" date="2013" name="Science">
        <title>Comparative analysis of bat genomes provides insight into the evolution of flight and immunity.</title>
        <authorList>
            <person name="Zhang G."/>
            <person name="Cowled C."/>
            <person name="Shi Z."/>
            <person name="Huang Z."/>
            <person name="Bishop-Lilly K.A."/>
            <person name="Fang X."/>
            <person name="Wynne J.W."/>
            <person name="Xiong Z."/>
            <person name="Baker M.L."/>
            <person name="Zhao W."/>
            <person name="Tachedjian M."/>
            <person name="Zhu Y."/>
            <person name="Zhou P."/>
            <person name="Jiang X."/>
            <person name="Ng J."/>
            <person name="Yang L."/>
            <person name="Wu L."/>
            <person name="Xiao J."/>
            <person name="Feng Y."/>
            <person name="Chen Y."/>
            <person name="Sun X."/>
            <person name="Zhang Y."/>
            <person name="Marsh G.A."/>
            <person name="Crameri G."/>
            <person name="Broder C.C."/>
            <person name="Frey K.G."/>
            <person name="Wang L.F."/>
            <person name="Wang J."/>
        </authorList>
    </citation>
    <scope>NUCLEOTIDE SEQUENCE [LARGE SCALE GENOMIC DNA]</scope>
</reference>
<evidence type="ECO:0000313" key="2">
    <source>
        <dbReference type="Proteomes" id="UP000010556"/>
    </source>
</evidence>
<evidence type="ECO:0000313" key="1">
    <source>
        <dbReference type="EMBL" id="ELK32128.1"/>
    </source>
</evidence>
<organism evidence="1 2">
    <name type="scientific">Myotis davidii</name>
    <name type="common">David's myotis</name>
    <dbReference type="NCBI Taxonomy" id="225400"/>
    <lineage>
        <taxon>Eukaryota</taxon>
        <taxon>Metazoa</taxon>
        <taxon>Chordata</taxon>
        <taxon>Craniata</taxon>
        <taxon>Vertebrata</taxon>
        <taxon>Euteleostomi</taxon>
        <taxon>Mammalia</taxon>
        <taxon>Eutheria</taxon>
        <taxon>Laurasiatheria</taxon>
        <taxon>Chiroptera</taxon>
        <taxon>Yangochiroptera</taxon>
        <taxon>Vespertilionidae</taxon>
        <taxon>Myotis</taxon>
    </lineage>
</organism>
<dbReference type="AlphaFoldDB" id="L5M340"/>
<protein>
    <submittedName>
        <fullName evidence="1">Uncharacterized protein</fullName>
    </submittedName>
</protein>
<accession>L5M340</accession>
<gene>
    <name evidence="1" type="ORF">MDA_GLEAN10022822</name>
</gene>
<dbReference type="Proteomes" id="UP000010556">
    <property type="component" value="Unassembled WGS sequence"/>
</dbReference>
<sequence>MIAIWDAIYILHDCSKEKATAFCKPDPCLEQPSVLLHVHLHLCLICCGRPDHHSLDRIFCRSSHHGVSCHSLDCQTCYGIVYGSETEIVILYDNAFENFSRI</sequence>
<proteinExistence type="predicted"/>
<dbReference type="EMBL" id="KB105638">
    <property type="protein sequence ID" value="ELK32128.1"/>
    <property type="molecule type" value="Genomic_DNA"/>
</dbReference>